<feature type="transmembrane region" description="Helical" evidence="2">
    <location>
        <begin position="260"/>
        <end position="279"/>
    </location>
</feature>
<feature type="compositionally biased region" description="Low complexity" evidence="1">
    <location>
        <begin position="295"/>
        <end position="336"/>
    </location>
</feature>
<name>A0A6G6ACU7_9VIRU</name>
<accession>A0A6G6ACU7</accession>
<feature type="region of interest" description="Disordered" evidence="1">
    <location>
        <begin position="295"/>
        <end position="337"/>
    </location>
</feature>
<dbReference type="EMBL" id="MN175499">
    <property type="protein sequence ID" value="QID06216.1"/>
    <property type="molecule type" value="Genomic_DNA"/>
</dbReference>
<proteinExistence type="predicted"/>
<evidence type="ECO:0000256" key="1">
    <source>
        <dbReference type="SAM" id="MobiDB-lite"/>
    </source>
</evidence>
<organism evidence="3">
    <name type="scientific">Borely moumouvirus</name>
    <dbReference type="NCBI Taxonomy" id="2712067"/>
    <lineage>
        <taxon>Viruses</taxon>
        <taxon>Varidnaviria</taxon>
        <taxon>Bamfordvirae</taxon>
        <taxon>Nucleocytoviricota</taxon>
        <taxon>Megaviricetes</taxon>
        <taxon>Imitervirales</taxon>
        <taxon>Mimiviridae</taxon>
        <taxon>Megamimivirinae</taxon>
        <taxon>Moumouvirus</taxon>
    </lineage>
</organism>
<keyword evidence="2" id="KW-0812">Transmembrane</keyword>
<feature type="transmembrane region" description="Helical" evidence="2">
    <location>
        <begin position="181"/>
        <end position="202"/>
    </location>
</feature>
<evidence type="ECO:0000313" key="3">
    <source>
        <dbReference type="EMBL" id="QID06216.1"/>
    </source>
</evidence>
<reference evidence="3" key="1">
    <citation type="submission" date="2019-07" db="EMBL/GenBank/DDBJ databases">
        <title>The discovery of a new lineage B mimivirus raises questions about particles surface fibrils.</title>
        <authorList>
            <person name="Silva L.K.S."/>
            <person name="Rodrigues R.A.L."/>
            <person name="Andrade A.C.S.P."/>
            <person name="Hikida H."/>
            <person name="Andreani J."/>
            <person name="Levasseur A."/>
            <person name="La Scola B."/>
            <person name="Abrahao J.S."/>
        </authorList>
    </citation>
    <scope>NUCLEOTIDE SEQUENCE</scope>
    <source>
        <strain evidence="3">B60</strain>
    </source>
</reference>
<keyword evidence="2" id="KW-0472">Membrane</keyword>
<sequence length="360" mass="39143">MGASASTNKQTIENNILNKAYNSCPSMGTTNIVNLSGIKFEPPPDCNPPSSMTIGQTATIDSNCLLASLQSSAAEIAAELSAEAKAGLGISGSTNVNDIKQSISNITKNTCANVSTTNNATIRDTVIKSCQFRVVQNATENVSCQINATQDLVSKIASSSASTAKGGSIWGDIFGSGPGGLIAGIVVIIIIIIVIAIIIYFVTKNKNKVNTSNLLSTQTLEEAALLGGFNNILKGGWNNIMDNINNPGNLFYKIRNSNTYKLLIISILVLIIVILYKTLHTHYIEEENTTIKQNNQPYQYNTNQNNNQLNTNQNNNQLNTNQNNNQLNTNPKNNQLPYQQYVPNYYQSGYNNINDYPNLY</sequence>
<keyword evidence="2" id="KW-1133">Transmembrane helix</keyword>
<protein>
    <submittedName>
        <fullName evidence="3">Putative myristoylated membrane protein</fullName>
    </submittedName>
</protein>
<evidence type="ECO:0000256" key="2">
    <source>
        <dbReference type="SAM" id="Phobius"/>
    </source>
</evidence>